<accession>A0A6S8BR04</accession>
<protein>
    <submittedName>
        <fullName evidence="2">Uncharacterized protein</fullName>
    </submittedName>
</protein>
<reference evidence="2" key="1">
    <citation type="submission" date="2021-01" db="EMBL/GenBank/DDBJ databases">
        <authorList>
            <person name="Corre E."/>
            <person name="Pelletier E."/>
            <person name="Niang G."/>
            <person name="Scheremetjew M."/>
            <person name="Finn R."/>
            <person name="Kale V."/>
            <person name="Holt S."/>
            <person name="Cochrane G."/>
            <person name="Meng A."/>
            <person name="Brown T."/>
            <person name="Cohen L."/>
        </authorList>
    </citation>
    <scope>NUCLEOTIDE SEQUENCE</scope>
    <source>
        <strain evidence="2">GSBS06</strain>
    </source>
</reference>
<dbReference type="EMBL" id="HBIN01009558">
    <property type="protein sequence ID" value="CAE0436874.1"/>
    <property type="molecule type" value="Transcribed_RNA"/>
</dbReference>
<dbReference type="Gene3D" id="3.40.50.300">
    <property type="entry name" value="P-loop containing nucleotide triphosphate hydrolases"/>
    <property type="match status" value="1"/>
</dbReference>
<organism evidence="2">
    <name type="scientific">Aplanochytrium stocchinoi</name>
    <dbReference type="NCBI Taxonomy" id="215587"/>
    <lineage>
        <taxon>Eukaryota</taxon>
        <taxon>Sar</taxon>
        <taxon>Stramenopiles</taxon>
        <taxon>Bigyra</taxon>
        <taxon>Labyrinthulomycetes</taxon>
        <taxon>Thraustochytrida</taxon>
        <taxon>Thraustochytriidae</taxon>
        <taxon>Aplanochytrium</taxon>
    </lineage>
</organism>
<sequence>MSLSTPKIVGVLTTVVLLLMILAPIQKIPRKVGSHIRVSLMTKESLYSKMSSPHADAGLEITAADHTKVQDTQTTTTYDTNFGLEITAGDHPEQDTQTITLETLYSEANNTIPTSQTNTIGLEITAGNLTEDDTENSTFEGQVFAISKNVSTINHSMYKSPDHMLEMNKASLIPASGNITEDTHKYIVIGGPHHTGTSLLRLLLGKDKDVSIQNASSRFEGEGQHVQTVYARARKVCEYAINSPPKFHMTEKDFNPNQNRIFKEWNRYWNLSKSILVEKSPPNILKSRWLQSLYDFTHKDAHFVFLMKHPISIMQSHCHYDPEKYIEHWLTIMETLAREIANLHFAYFIRFEDWLQTPEHTKKVVDDLLSSVRDPTMKKHARRNLVRNIDKRNGQRNIHRRQLKFNGNRKNVTVIQPKINWERKIDLSANATAYFEPRLNKFGYSLHSTNVQSEVLPQSLKRYLIS</sequence>
<dbReference type="SUPFAM" id="SSF52540">
    <property type="entry name" value="P-loop containing nucleoside triphosphate hydrolases"/>
    <property type="match status" value="1"/>
</dbReference>
<dbReference type="AlphaFoldDB" id="A0A6S8BR04"/>
<evidence type="ECO:0000313" key="2">
    <source>
        <dbReference type="EMBL" id="CAE0436875.1"/>
    </source>
</evidence>
<proteinExistence type="predicted"/>
<dbReference type="Pfam" id="PF13469">
    <property type="entry name" value="Sulfotransfer_3"/>
    <property type="match status" value="1"/>
</dbReference>
<dbReference type="InterPro" id="IPR027417">
    <property type="entry name" value="P-loop_NTPase"/>
</dbReference>
<evidence type="ECO:0000313" key="1">
    <source>
        <dbReference type="EMBL" id="CAE0436874.1"/>
    </source>
</evidence>
<name>A0A6S8BR04_9STRA</name>
<dbReference type="EMBL" id="HBIN01009559">
    <property type="protein sequence ID" value="CAE0436875.1"/>
    <property type="molecule type" value="Transcribed_RNA"/>
</dbReference>
<gene>
    <name evidence="1" type="ORF">ASTO00021_LOCUS7121</name>
    <name evidence="2" type="ORF">ASTO00021_LOCUS7122</name>
</gene>